<sequence length="202" mass="23668">MNHHNTLRSEVYLLLSEAYKQPTAQFIAEQPTIIEFLTQAFCKLEYDLSSTLYDDWPTIANDLATVAAAYRQSFIFPIDSRIVPVESIYRQWTHDTTAELSFAREKGLLMSDHALHIKTLYDSYGITIPPEYHSMPDHICLELEFAAFLLEQQETEKYLIFIKEHLNWLDELAEAAEKQNIPDYYRQIIKLTAQFLSLELRR</sequence>
<keyword evidence="1" id="KW-0143">Chaperone</keyword>
<dbReference type="InterPro" id="IPR036411">
    <property type="entry name" value="TorD-like_sf"/>
</dbReference>
<name>A0A644TFN9_9ZZZZ</name>
<dbReference type="AlphaFoldDB" id="A0A644TFN9"/>
<dbReference type="PANTHER" id="PTHR34227:SF1">
    <property type="entry name" value="DIMETHYL SULFOXIDE REDUCTASE CHAPERONE-RELATED"/>
    <property type="match status" value="1"/>
</dbReference>
<dbReference type="Pfam" id="PF02613">
    <property type="entry name" value="Nitrate_red_del"/>
    <property type="match status" value="1"/>
</dbReference>
<dbReference type="PANTHER" id="PTHR34227">
    <property type="entry name" value="CHAPERONE PROTEIN YCDY"/>
    <property type="match status" value="1"/>
</dbReference>
<dbReference type="InterPro" id="IPR020945">
    <property type="entry name" value="DMSO/NO3_reduct_chaperone"/>
</dbReference>
<evidence type="ECO:0000313" key="2">
    <source>
        <dbReference type="EMBL" id="MPL65785.1"/>
    </source>
</evidence>
<dbReference type="InterPro" id="IPR050289">
    <property type="entry name" value="TorD/DmsD_chaperones"/>
</dbReference>
<protein>
    <submittedName>
        <fullName evidence="2">Chaperone protein TorD</fullName>
    </submittedName>
</protein>
<dbReference type="EMBL" id="VSSQ01000029">
    <property type="protein sequence ID" value="MPL65785.1"/>
    <property type="molecule type" value="Genomic_DNA"/>
</dbReference>
<organism evidence="2">
    <name type="scientific">bioreactor metagenome</name>
    <dbReference type="NCBI Taxonomy" id="1076179"/>
    <lineage>
        <taxon>unclassified sequences</taxon>
        <taxon>metagenomes</taxon>
        <taxon>ecological metagenomes</taxon>
    </lineage>
</organism>
<accession>A0A644TFN9</accession>
<proteinExistence type="predicted"/>
<gene>
    <name evidence="2" type="primary">torD_1</name>
    <name evidence="2" type="ORF">SDC9_11449</name>
</gene>
<dbReference type="Gene3D" id="1.10.3480.10">
    <property type="entry name" value="TorD-like"/>
    <property type="match status" value="1"/>
</dbReference>
<reference evidence="2" key="1">
    <citation type="submission" date="2019-08" db="EMBL/GenBank/DDBJ databases">
        <authorList>
            <person name="Kucharzyk K."/>
            <person name="Murdoch R.W."/>
            <person name="Higgins S."/>
            <person name="Loffler F."/>
        </authorList>
    </citation>
    <scope>NUCLEOTIDE SEQUENCE</scope>
</reference>
<comment type="caution">
    <text evidence="2">The sequence shown here is derived from an EMBL/GenBank/DDBJ whole genome shotgun (WGS) entry which is preliminary data.</text>
</comment>
<dbReference type="SUPFAM" id="SSF89155">
    <property type="entry name" value="TorD-like"/>
    <property type="match status" value="1"/>
</dbReference>
<evidence type="ECO:0000256" key="1">
    <source>
        <dbReference type="ARBA" id="ARBA00023186"/>
    </source>
</evidence>